<name>A0A7Y4KY54_9ACTN</name>
<gene>
    <name evidence="1" type="ORF">HNR71_003222</name>
    <name evidence="2" type="ORF">HPO96_06105</name>
</gene>
<organism evidence="2 3">
    <name type="scientific">Kribbella sandramycini</name>
    <dbReference type="NCBI Taxonomy" id="60450"/>
    <lineage>
        <taxon>Bacteria</taxon>
        <taxon>Bacillati</taxon>
        <taxon>Actinomycetota</taxon>
        <taxon>Actinomycetes</taxon>
        <taxon>Propionibacteriales</taxon>
        <taxon>Kribbellaceae</taxon>
        <taxon>Kribbella</taxon>
    </lineage>
</organism>
<evidence type="ECO:0008006" key="5">
    <source>
        <dbReference type="Google" id="ProtNLM"/>
    </source>
</evidence>
<evidence type="ECO:0000313" key="3">
    <source>
        <dbReference type="Proteomes" id="UP000534306"/>
    </source>
</evidence>
<reference evidence="2 3" key="1">
    <citation type="submission" date="2020-05" db="EMBL/GenBank/DDBJ databases">
        <title>Genome sequence of Kribbella sandramycini ATCC 39419.</title>
        <authorList>
            <person name="Maclea K.S."/>
            <person name="Fair J.L."/>
        </authorList>
    </citation>
    <scope>NUCLEOTIDE SEQUENCE [LARGE SCALE GENOMIC DNA]</scope>
    <source>
        <strain evidence="2 3">ATCC 39419</strain>
    </source>
</reference>
<dbReference type="Proteomes" id="UP000534306">
    <property type="component" value="Unassembled WGS sequence"/>
</dbReference>
<keyword evidence="3" id="KW-1185">Reference proteome</keyword>
<dbReference type="Proteomes" id="UP000553957">
    <property type="component" value="Unassembled WGS sequence"/>
</dbReference>
<evidence type="ECO:0000313" key="4">
    <source>
        <dbReference type="Proteomes" id="UP000553957"/>
    </source>
</evidence>
<evidence type="ECO:0000313" key="1">
    <source>
        <dbReference type="EMBL" id="MBB6567585.1"/>
    </source>
</evidence>
<reference evidence="1 4" key="2">
    <citation type="submission" date="2020-08" db="EMBL/GenBank/DDBJ databases">
        <title>Sequencing the genomes of 1000 actinobacteria strains.</title>
        <authorList>
            <person name="Klenk H.-P."/>
        </authorList>
    </citation>
    <scope>NUCLEOTIDE SEQUENCE [LARGE SCALE GENOMIC DNA]</scope>
    <source>
        <strain evidence="1 4">DSM 15626</strain>
    </source>
</reference>
<comment type="caution">
    <text evidence="2">The sequence shown here is derived from an EMBL/GenBank/DDBJ whole genome shotgun (WGS) entry which is preliminary data.</text>
</comment>
<protein>
    <recommendedName>
        <fullName evidence="5">Resolvase-like protein</fullName>
    </recommendedName>
</protein>
<dbReference type="EMBL" id="JACHKF010000001">
    <property type="protein sequence ID" value="MBB6567585.1"/>
    <property type="molecule type" value="Genomic_DNA"/>
</dbReference>
<sequence>MMIGRPKPLALGYVLRRCSLRHYEIGAEQQMLAEAAKLQGHTLGTVHLDDALTDPDGFRLLLEAAEEPHVDAIIVPMLSLLGSPDDPQSKFSQLLARGILVLSADQPVVPPEPPPIDGVPLIQGCVPKRRQVRSRT</sequence>
<accession>A0A7Y4KY54</accession>
<evidence type="ECO:0000313" key="2">
    <source>
        <dbReference type="EMBL" id="NOL39811.1"/>
    </source>
</evidence>
<dbReference type="EMBL" id="JABJRC010000001">
    <property type="protein sequence ID" value="NOL39811.1"/>
    <property type="molecule type" value="Genomic_DNA"/>
</dbReference>
<proteinExistence type="predicted"/>
<dbReference type="RefSeq" id="WP_171671699.1">
    <property type="nucleotide sequence ID" value="NZ_BAAAGT010000003.1"/>
</dbReference>
<dbReference type="AlphaFoldDB" id="A0A7Y4KY54"/>